<dbReference type="HOGENOM" id="CLU_026058_0_0_1"/>
<sequence length="473" mass="53388">MEYQTPELLNRGLDRSHRSYLSAVEGAELSTFCPRLSRQLLQIDPRFVERLREAGLIPLCRLVEDLATEKDPSRRWGADQSLLAALVDRWRPETCTFYLPCGEMTPTLQDVSYLLGLPLAGSAIVRRSLEAYLLWLFGWVMFTATEGRAVDKGLIYYARAIVDAEDGSVPQWSWGSAVLAATYRGLCDACTKNNPRAIIAGCPLLLQLWAAERFSIGRPVMDHTPYEGGFRALHGHSAEDRPTMGTLWCRLEVRWGYKDFVMEFDRLQPDDVVWEPYNMIKNSNSIHRTSFNRSEQEINTQWTPRVQKYIDNWVLATEEVIDEPHVAAVTEAYPRHHDQDYFVKFEAARRVIADAEAAIILLDVGTVVTGEEQKMTFSRIRSSMNTIMRVLTYRANVNSVPPHQPQAPVPGGRPSSSTGGPYQQGSTQTATSQHIAPLLKDCHGKRKKPWKDRGFGTRSVVQECGTSLVVLLT</sequence>
<dbReference type="GO" id="GO:0010073">
    <property type="term" value="P:meristem maintenance"/>
    <property type="evidence" value="ECO:0007669"/>
    <property type="project" value="InterPro"/>
</dbReference>
<evidence type="ECO:0000313" key="3">
    <source>
        <dbReference type="EnsemblPlants" id="OMERI06G10060.1"/>
    </source>
</evidence>
<feature type="domain" description="Aminotransferase-like plant mobile" evidence="2">
    <location>
        <begin position="129"/>
        <end position="294"/>
    </location>
</feature>
<dbReference type="STRING" id="40149.A0A0E0DZH9"/>
<feature type="domain" description="Aminotransferase-like plant mobile" evidence="2">
    <location>
        <begin position="79"/>
        <end position="126"/>
    </location>
</feature>
<dbReference type="InterPro" id="IPR019557">
    <property type="entry name" value="AminoTfrase-like_pln_mobile"/>
</dbReference>
<dbReference type="EnsemblPlants" id="OMERI06G10060.1">
    <property type="protein sequence ID" value="OMERI06G10060.1"/>
    <property type="gene ID" value="OMERI06G10060"/>
</dbReference>
<keyword evidence="4" id="KW-1185">Reference proteome</keyword>
<proteinExistence type="predicted"/>
<organism evidence="3">
    <name type="scientific">Oryza meridionalis</name>
    <dbReference type="NCBI Taxonomy" id="40149"/>
    <lineage>
        <taxon>Eukaryota</taxon>
        <taxon>Viridiplantae</taxon>
        <taxon>Streptophyta</taxon>
        <taxon>Embryophyta</taxon>
        <taxon>Tracheophyta</taxon>
        <taxon>Spermatophyta</taxon>
        <taxon>Magnoliopsida</taxon>
        <taxon>Liliopsida</taxon>
        <taxon>Poales</taxon>
        <taxon>Poaceae</taxon>
        <taxon>BOP clade</taxon>
        <taxon>Oryzoideae</taxon>
        <taxon>Oryzeae</taxon>
        <taxon>Oryzinae</taxon>
        <taxon>Oryza</taxon>
    </lineage>
</organism>
<dbReference type="InterPro" id="IPR044824">
    <property type="entry name" value="MAIN-like"/>
</dbReference>
<name>A0A0E0DZH9_9ORYZ</name>
<feature type="region of interest" description="Disordered" evidence="1">
    <location>
        <begin position="398"/>
        <end position="433"/>
    </location>
</feature>
<dbReference type="Pfam" id="PF10536">
    <property type="entry name" value="PMD"/>
    <property type="match status" value="2"/>
</dbReference>
<dbReference type="AlphaFoldDB" id="A0A0E0DZH9"/>
<evidence type="ECO:0000259" key="2">
    <source>
        <dbReference type="Pfam" id="PF10536"/>
    </source>
</evidence>
<dbReference type="Proteomes" id="UP000008021">
    <property type="component" value="Chromosome 6"/>
</dbReference>
<dbReference type="PANTHER" id="PTHR46033:SF78">
    <property type="entry name" value="OS06G0232700 PROTEIN"/>
    <property type="match status" value="1"/>
</dbReference>
<feature type="compositionally biased region" description="Polar residues" evidence="1">
    <location>
        <begin position="423"/>
        <end position="433"/>
    </location>
</feature>
<reference evidence="3" key="2">
    <citation type="submission" date="2018-05" db="EMBL/GenBank/DDBJ databases">
        <title>OmerRS3 (Oryza meridionalis Reference Sequence Version 3).</title>
        <authorList>
            <person name="Zhang J."/>
            <person name="Kudrna D."/>
            <person name="Lee S."/>
            <person name="Talag J."/>
            <person name="Welchert J."/>
            <person name="Wing R.A."/>
        </authorList>
    </citation>
    <scope>NUCLEOTIDE SEQUENCE [LARGE SCALE GENOMIC DNA]</scope>
    <source>
        <strain evidence="3">cv. OR44</strain>
    </source>
</reference>
<feature type="compositionally biased region" description="Low complexity" evidence="1">
    <location>
        <begin position="409"/>
        <end position="421"/>
    </location>
</feature>
<dbReference type="PANTHER" id="PTHR46033">
    <property type="entry name" value="PROTEIN MAIN-LIKE 2"/>
    <property type="match status" value="1"/>
</dbReference>
<accession>A0A0E0DZH9</accession>
<evidence type="ECO:0000256" key="1">
    <source>
        <dbReference type="SAM" id="MobiDB-lite"/>
    </source>
</evidence>
<evidence type="ECO:0000313" key="4">
    <source>
        <dbReference type="Proteomes" id="UP000008021"/>
    </source>
</evidence>
<reference evidence="3" key="1">
    <citation type="submission" date="2015-04" db="UniProtKB">
        <authorList>
            <consortium name="EnsemblPlants"/>
        </authorList>
    </citation>
    <scope>IDENTIFICATION</scope>
</reference>
<dbReference type="Gramene" id="OMERI06G10060.1">
    <property type="protein sequence ID" value="OMERI06G10060.1"/>
    <property type="gene ID" value="OMERI06G10060"/>
</dbReference>
<protein>
    <recommendedName>
        <fullName evidence="2">Aminotransferase-like plant mobile domain-containing protein</fullName>
    </recommendedName>
</protein>